<comment type="caution">
    <text evidence="2">The sequence shown here is derived from an EMBL/GenBank/DDBJ whole genome shotgun (WGS) entry which is preliminary data.</text>
</comment>
<feature type="transmembrane region" description="Helical" evidence="1">
    <location>
        <begin position="6"/>
        <end position="24"/>
    </location>
</feature>
<dbReference type="Proteomes" id="UP001054837">
    <property type="component" value="Unassembled WGS sequence"/>
</dbReference>
<evidence type="ECO:0000313" key="2">
    <source>
        <dbReference type="EMBL" id="GIY84401.1"/>
    </source>
</evidence>
<gene>
    <name evidence="2" type="ORF">CDAR_278501</name>
</gene>
<evidence type="ECO:0000313" key="3">
    <source>
        <dbReference type="Proteomes" id="UP001054837"/>
    </source>
</evidence>
<keyword evidence="1" id="KW-0472">Membrane</keyword>
<evidence type="ECO:0000256" key="1">
    <source>
        <dbReference type="SAM" id="Phobius"/>
    </source>
</evidence>
<dbReference type="EMBL" id="BPLQ01014930">
    <property type="protein sequence ID" value="GIY84401.1"/>
    <property type="molecule type" value="Genomic_DNA"/>
</dbReference>
<accession>A0AAV4WPI7</accession>
<keyword evidence="3" id="KW-1185">Reference proteome</keyword>
<proteinExistence type="predicted"/>
<reference evidence="2 3" key="1">
    <citation type="submission" date="2021-06" db="EMBL/GenBank/DDBJ databases">
        <title>Caerostris darwini draft genome.</title>
        <authorList>
            <person name="Kono N."/>
            <person name="Arakawa K."/>
        </authorList>
    </citation>
    <scope>NUCLEOTIDE SEQUENCE [LARGE SCALE GENOMIC DNA]</scope>
</reference>
<dbReference type="AlphaFoldDB" id="A0AAV4WPI7"/>
<keyword evidence="1" id="KW-1133">Transmembrane helix</keyword>
<keyword evidence="1" id="KW-0812">Transmembrane</keyword>
<name>A0AAV4WPI7_9ARAC</name>
<protein>
    <submittedName>
        <fullName evidence="2">Uncharacterized protein</fullName>
    </submittedName>
</protein>
<sequence>MKALLQVWLSNFGFDVLIIIRVLIPWRSSGRKRPRGLLMGARKKQELDSQRRSKYTAGLQTERGLITALRGKPPSHAGIVAAEGVPPCLADPRQCR</sequence>
<organism evidence="2 3">
    <name type="scientific">Caerostris darwini</name>
    <dbReference type="NCBI Taxonomy" id="1538125"/>
    <lineage>
        <taxon>Eukaryota</taxon>
        <taxon>Metazoa</taxon>
        <taxon>Ecdysozoa</taxon>
        <taxon>Arthropoda</taxon>
        <taxon>Chelicerata</taxon>
        <taxon>Arachnida</taxon>
        <taxon>Araneae</taxon>
        <taxon>Araneomorphae</taxon>
        <taxon>Entelegynae</taxon>
        <taxon>Araneoidea</taxon>
        <taxon>Araneidae</taxon>
        <taxon>Caerostris</taxon>
    </lineage>
</organism>